<sequence>MSISSPLLNEGGTKENYSFLVNKQKAFFRKEQTKNVSFRLAALKKLKDAIKVNEQEIMAALKTDLNKSELDAYAAEIGFVLAELTFTIKNLSSWVKTKSVKTPMTHFGSTSYIYSEPYGVALIIAPWNYPFQLAIAPLIGAIAAGNCAVLKPSELTPKTSEVLAKLINGLYPEEFVSVVEGGVETSTALLEEKFDYIFFTGSVPVGKIIMEAAAKNLTPVTLELGGKSPCIVHDDANIKVAAKRVAWGKFTNAGQTCIAPDYLYVHKNVKDKFLSEFKNTIKELYGENPLRNPDYTHIVSERHFKRLEGFLDNGQVYSGGKTDSDTLAIEPTVLTNISWDDLIMQDEIFGPILPVMEYSHLSEVLDGIHNHPKPLALYIFTENNQVQQTVLNSVSFGGGCVNDTVYHFVSPHLPFGGVGPSGIGSYHGKGSFDTFSHKKSVLKQTTLFDIPFRYPNFKNGLKMLRMFLK</sequence>
<dbReference type="RefSeq" id="WP_213141237.1">
    <property type="nucleotide sequence ID" value="NZ_JAGYPE020000019.1"/>
</dbReference>
<dbReference type="Gene3D" id="3.40.309.10">
    <property type="entry name" value="Aldehyde Dehydrogenase, Chain A, domain 2"/>
    <property type="match status" value="1"/>
</dbReference>
<evidence type="ECO:0000256" key="5">
    <source>
        <dbReference type="PIRSR" id="PIRSR036492-1"/>
    </source>
</evidence>
<reference evidence="9" key="1">
    <citation type="submission" date="2021-05" db="EMBL/GenBank/DDBJ databases">
        <title>Novel Bacillus species.</title>
        <authorList>
            <person name="Liu G."/>
        </authorList>
    </citation>
    <scope>NUCLEOTIDE SEQUENCE</scope>
    <source>
        <strain evidence="9 11">FJAT-50051</strain>
    </source>
</reference>
<dbReference type="EMBL" id="JAGYPE020000019">
    <property type="protein sequence ID" value="MCH6266355.1"/>
    <property type="molecule type" value="Genomic_DNA"/>
</dbReference>
<dbReference type="CDD" id="cd07136">
    <property type="entry name" value="ALDH_YwdH-P39616"/>
    <property type="match status" value="1"/>
</dbReference>
<keyword evidence="3" id="KW-0520">NAD</keyword>
<dbReference type="EMBL" id="JAGYPE010000001">
    <property type="protein sequence ID" value="MBS4180009.1"/>
    <property type="molecule type" value="Genomic_DNA"/>
</dbReference>
<protein>
    <recommendedName>
        <fullName evidence="4">Aldehyde dehydrogenase</fullName>
    </recommendedName>
</protein>
<dbReference type="Gene3D" id="3.40.605.10">
    <property type="entry name" value="Aldehyde Dehydrogenase, Chain A, domain 1"/>
    <property type="match status" value="1"/>
</dbReference>
<dbReference type="SUPFAM" id="SSF53720">
    <property type="entry name" value="ALDH-like"/>
    <property type="match status" value="1"/>
</dbReference>
<dbReference type="Pfam" id="PF00171">
    <property type="entry name" value="Aldedh"/>
    <property type="match status" value="1"/>
</dbReference>
<dbReference type="InterPro" id="IPR012394">
    <property type="entry name" value="Aldehyde_DH_NAD(P)"/>
</dbReference>
<name>A0A942Y763_9BACI</name>
<comment type="caution">
    <text evidence="9">The sequence shown here is derived from an EMBL/GenBank/DDBJ whole genome shotgun (WGS) entry which is preliminary data.</text>
</comment>
<dbReference type="InterPro" id="IPR016162">
    <property type="entry name" value="Ald_DH_N"/>
</dbReference>
<evidence type="ECO:0000256" key="7">
    <source>
        <dbReference type="RuleBase" id="RU003345"/>
    </source>
</evidence>
<dbReference type="PANTHER" id="PTHR43570:SF16">
    <property type="entry name" value="ALDEHYDE DEHYDROGENASE TYPE III, ISOFORM Q"/>
    <property type="match status" value="1"/>
</dbReference>
<dbReference type="FunFam" id="3.40.309.10:FF:000003">
    <property type="entry name" value="Aldehyde dehydrogenase"/>
    <property type="match status" value="1"/>
</dbReference>
<dbReference type="PROSITE" id="PS00070">
    <property type="entry name" value="ALDEHYDE_DEHYDR_CYS"/>
    <property type="match status" value="1"/>
</dbReference>
<feature type="active site" evidence="5 6">
    <location>
        <position position="223"/>
    </location>
</feature>
<dbReference type="GO" id="GO:0004029">
    <property type="term" value="F:aldehyde dehydrogenase (NAD+) activity"/>
    <property type="evidence" value="ECO:0007669"/>
    <property type="project" value="TreeGrafter"/>
</dbReference>
<evidence type="ECO:0000256" key="1">
    <source>
        <dbReference type="ARBA" id="ARBA00009986"/>
    </source>
</evidence>
<evidence type="ECO:0000313" key="11">
    <source>
        <dbReference type="Proteomes" id="UP000677265"/>
    </source>
</evidence>
<dbReference type="InterPro" id="IPR029510">
    <property type="entry name" value="Ald_DH_CS_GLU"/>
</dbReference>
<dbReference type="PANTHER" id="PTHR43570">
    <property type="entry name" value="ALDEHYDE DEHYDROGENASE"/>
    <property type="match status" value="1"/>
</dbReference>
<gene>
    <name evidence="10" type="ORF">KHB02_012570</name>
    <name evidence="9" type="ORF">KHB02_01270</name>
</gene>
<evidence type="ECO:0000256" key="3">
    <source>
        <dbReference type="ARBA" id="ARBA00023027"/>
    </source>
</evidence>
<keyword evidence="11" id="KW-1185">Reference proteome</keyword>
<dbReference type="FunFam" id="3.40.605.10:FF:000004">
    <property type="entry name" value="Aldehyde dehydrogenase"/>
    <property type="match status" value="1"/>
</dbReference>
<dbReference type="InterPro" id="IPR016161">
    <property type="entry name" value="Ald_DH/histidinol_DH"/>
</dbReference>
<dbReference type="InterPro" id="IPR016160">
    <property type="entry name" value="Ald_DH_CS_CYS"/>
</dbReference>
<organism evidence="9">
    <name type="scientific">Neobacillus citreus</name>
    <dbReference type="NCBI Taxonomy" id="2833578"/>
    <lineage>
        <taxon>Bacteria</taxon>
        <taxon>Bacillati</taxon>
        <taxon>Bacillota</taxon>
        <taxon>Bacilli</taxon>
        <taxon>Bacillales</taxon>
        <taxon>Bacillaceae</taxon>
        <taxon>Neobacillus</taxon>
    </lineage>
</organism>
<evidence type="ECO:0000256" key="4">
    <source>
        <dbReference type="PIRNR" id="PIRNR036492"/>
    </source>
</evidence>
<dbReference type="InterPro" id="IPR016163">
    <property type="entry name" value="Ald_DH_C"/>
</dbReference>
<evidence type="ECO:0000313" key="10">
    <source>
        <dbReference type="EMBL" id="MCH6266355.1"/>
    </source>
</evidence>
<dbReference type="GO" id="GO:0005737">
    <property type="term" value="C:cytoplasm"/>
    <property type="evidence" value="ECO:0007669"/>
    <property type="project" value="TreeGrafter"/>
</dbReference>
<evidence type="ECO:0000256" key="2">
    <source>
        <dbReference type="ARBA" id="ARBA00023002"/>
    </source>
</evidence>
<proteinExistence type="inferred from homology"/>
<feature type="domain" description="Aldehyde dehydrogenase" evidence="8">
    <location>
        <begin position="13"/>
        <end position="441"/>
    </location>
</feature>
<accession>A0A942Y763</accession>
<comment type="similarity">
    <text evidence="1 4 7">Belongs to the aldehyde dehydrogenase family.</text>
</comment>
<dbReference type="Proteomes" id="UP000677265">
    <property type="component" value="Unassembled WGS sequence"/>
</dbReference>
<keyword evidence="2 4" id="KW-0560">Oxidoreductase</keyword>
<feature type="active site" evidence="5">
    <location>
        <position position="257"/>
    </location>
</feature>
<dbReference type="AlphaFoldDB" id="A0A942Y763"/>
<dbReference type="GO" id="GO:0006081">
    <property type="term" value="P:aldehyde metabolic process"/>
    <property type="evidence" value="ECO:0007669"/>
    <property type="project" value="InterPro"/>
</dbReference>
<dbReference type="PIRSF" id="PIRSF036492">
    <property type="entry name" value="ALDH"/>
    <property type="match status" value="1"/>
</dbReference>
<dbReference type="PROSITE" id="PS00687">
    <property type="entry name" value="ALDEHYDE_DEHYDR_GLU"/>
    <property type="match status" value="1"/>
</dbReference>
<evidence type="ECO:0000313" key="9">
    <source>
        <dbReference type="EMBL" id="MBS4180009.1"/>
    </source>
</evidence>
<evidence type="ECO:0000259" key="8">
    <source>
        <dbReference type="Pfam" id="PF00171"/>
    </source>
</evidence>
<dbReference type="InterPro" id="IPR015590">
    <property type="entry name" value="Aldehyde_DH_dom"/>
</dbReference>
<evidence type="ECO:0000256" key="6">
    <source>
        <dbReference type="PROSITE-ProRule" id="PRU10007"/>
    </source>
</evidence>